<evidence type="ECO:0000256" key="1">
    <source>
        <dbReference type="SAM" id="SignalP"/>
    </source>
</evidence>
<evidence type="ECO:0000313" key="2">
    <source>
        <dbReference type="EMBL" id="PWN54893.1"/>
    </source>
</evidence>
<dbReference type="Proteomes" id="UP000251800">
    <property type="component" value="Unassembled WGS sequence"/>
</dbReference>
<keyword evidence="1" id="KW-0732">Signal</keyword>
<reference evidence="2 3" key="1">
    <citation type="submission" date="2018-05" db="EMBL/GenBank/DDBJ databases">
        <title>Abyssibacter profundi OUC007T gen. nov., sp. nov, a marine bacterium isolated from seawater of the Mariana Trench.</title>
        <authorList>
            <person name="Zhou S."/>
        </authorList>
    </citation>
    <scope>NUCLEOTIDE SEQUENCE [LARGE SCALE GENOMIC DNA]</scope>
    <source>
        <strain evidence="2 3">OUC007</strain>
    </source>
</reference>
<gene>
    <name evidence="2" type="ORF">DEH80_14970</name>
</gene>
<proteinExistence type="predicted"/>
<accession>A0A383XQI9</accession>
<feature type="chain" id="PRO_5016715559" description="Sel1 repeat family protein" evidence="1">
    <location>
        <begin position="24"/>
        <end position="263"/>
    </location>
</feature>
<evidence type="ECO:0000313" key="3">
    <source>
        <dbReference type="Proteomes" id="UP000251800"/>
    </source>
</evidence>
<dbReference type="InterPro" id="IPR050767">
    <property type="entry name" value="Sel1_AlgK"/>
</dbReference>
<sequence length="263" mass="29313">MSRLAIYIPLCLLLGVASAGALAQLPEFSQPIAAIDDPTTTVRSAGELVDSAEQYFRAHAWKNPDWHDACLTPDYVAKPAKCAAPTDRIPMTRNVPPIITGLRPGIDARDLTSQWSLANHYDRGRYLPRDYPEAAKWYAVAAREGLAAAQYELGTLYAEGVGVEHSDQAAFSLMNSAADQAYPPAVAYEQAMLAGRDYRVRNAGGVLYDRPEALTGYGRRPHLPGGMIVLVFDRLPQWYRVYVRHLDRWGWVRRDHVEFRVDG</sequence>
<dbReference type="AlphaFoldDB" id="A0A383XQI9"/>
<protein>
    <recommendedName>
        <fullName evidence="4">Sel1 repeat family protein</fullName>
    </recommendedName>
</protein>
<organism evidence="2 3">
    <name type="scientific">Abyssibacter profundi</name>
    <dbReference type="NCBI Taxonomy" id="2182787"/>
    <lineage>
        <taxon>Bacteria</taxon>
        <taxon>Pseudomonadati</taxon>
        <taxon>Pseudomonadota</taxon>
        <taxon>Gammaproteobacteria</taxon>
        <taxon>Chromatiales</taxon>
        <taxon>Oceanococcaceae</taxon>
        <taxon>Abyssibacter</taxon>
    </lineage>
</organism>
<dbReference type="Pfam" id="PF08238">
    <property type="entry name" value="Sel1"/>
    <property type="match status" value="2"/>
</dbReference>
<dbReference type="PANTHER" id="PTHR11102:SF160">
    <property type="entry name" value="ERAD-ASSOCIATED E3 UBIQUITIN-PROTEIN LIGASE COMPONENT HRD3"/>
    <property type="match status" value="1"/>
</dbReference>
<dbReference type="PANTHER" id="PTHR11102">
    <property type="entry name" value="SEL-1-LIKE PROTEIN"/>
    <property type="match status" value="1"/>
</dbReference>
<dbReference type="InterPro" id="IPR006597">
    <property type="entry name" value="Sel1-like"/>
</dbReference>
<name>A0A383XQI9_9GAMM</name>
<evidence type="ECO:0008006" key="4">
    <source>
        <dbReference type="Google" id="ProtNLM"/>
    </source>
</evidence>
<dbReference type="EMBL" id="QEQK01000016">
    <property type="protein sequence ID" value="PWN54893.1"/>
    <property type="molecule type" value="Genomic_DNA"/>
</dbReference>
<dbReference type="SUPFAM" id="SSF81901">
    <property type="entry name" value="HCP-like"/>
    <property type="match status" value="1"/>
</dbReference>
<dbReference type="SMART" id="SM00671">
    <property type="entry name" value="SEL1"/>
    <property type="match status" value="2"/>
</dbReference>
<feature type="signal peptide" evidence="1">
    <location>
        <begin position="1"/>
        <end position="23"/>
    </location>
</feature>
<dbReference type="RefSeq" id="WP_109721327.1">
    <property type="nucleotide sequence ID" value="NZ_QEQK01000016.1"/>
</dbReference>
<keyword evidence="3" id="KW-1185">Reference proteome</keyword>
<comment type="caution">
    <text evidence="2">The sequence shown here is derived from an EMBL/GenBank/DDBJ whole genome shotgun (WGS) entry which is preliminary data.</text>
</comment>
<dbReference type="Gene3D" id="1.25.40.10">
    <property type="entry name" value="Tetratricopeptide repeat domain"/>
    <property type="match status" value="1"/>
</dbReference>
<dbReference type="OrthoDB" id="9792653at2"/>
<dbReference type="InterPro" id="IPR011990">
    <property type="entry name" value="TPR-like_helical_dom_sf"/>
</dbReference>